<evidence type="ECO:0000256" key="2">
    <source>
        <dbReference type="ARBA" id="ARBA00022448"/>
    </source>
</evidence>
<keyword evidence="13" id="KW-0732">Signal</keyword>
<dbReference type="RefSeq" id="WP_311339805.1">
    <property type="nucleotide sequence ID" value="NZ_JAVRHS010000002.1"/>
</dbReference>
<comment type="subcellular location">
    <subcellularLocation>
        <location evidence="1 11">Cell outer membrane</location>
        <topology evidence="1 11">Multi-pass membrane protein</topology>
    </subcellularLocation>
</comment>
<keyword evidence="6" id="KW-0408">Iron</keyword>
<evidence type="ECO:0000256" key="6">
    <source>
        <dbReference type="ARBA" id="ARBA00023004"/>
    </source>
</evidence>
<keyword evidence="2 11" id="KW-0813">Transport</keyword>
<accession>A0ABU2ZF53</accession>
<dbReference type="PANTHER" id="PTHR32552">
    <property type="entry name" value="FERRICHROME IRON RECEPTOR-RELATED"/>
    <property type="match status" value="1"/>
</dbReference>
<feature type="chain" id="PRO_5045920908" evidence="13">
    <location>
        <begin position="28"/>
        <end position="823"/>
    </location>
</feature>
<dbReference type="EMBL" id="JAVRHS010000002">
    <property type="protein sequence ID" value="MDT0575225.1"/>
    <property type="molecule type" value="Genomic_DNA"/>
</dbReference>
<dbReference type="Pfam" id="PF07715">
    <property type="entry name" value="Plug"/>
    <property type="match status" value="1"/>
</dbReference>
<protein>
    <submittedName>
        <fullName evidence="16">TonB-dependent receptor</fullName>
    </submittedName>
</protein>
<gene>
    <name evidence="16" type="ORF">RM533_03380</name>
</gene>
<feature type="domain" description="TonB-dependent receptor-like beta-barrel" evidence="14">
    <location>
        <begin position="363"/>
        <end position="767"/>
    </location>
</feature>
<evidence type="ECO:0000259" key="14">
    <source>
        <dbReference type="Pfam" id="PF00593"/>
    </source>
</evidence>
<keyword evidence="17" id="KW-1185">Reference proteome</keyword>
<evidence type="ECO:0000259" key="15">
    <source>
        <dbReference type="Pfam" id="PF07715"/>
    </source>
</evidence>
<dbReference type="InterPro" id="IPR039426">
    <property type="entry name" value="TonB-dep_rcpt-like"/>
</dbReference>
<feature type="domain" description="TonB-dependent receptor plug" evidence="15">
    <location>
        <begin position="62"/>
        <end position="172"/>
    </location>
</feature>
<evidence type="ECO:0000256" key="10">
    <source>
        <dbReference type="ARBA" id="ARBA00023237"/>
    </source>
</evidence>
<evidence type="ECO:0000313" key="17">
    <source>
        <dbReference type="Proteomes" id="UP001259803"/>
    </source>
</evidence>
<dbReference type="InterPro" id="IPR012910">
    <property type="entry name" value="Plug_dom"/>
</dbReference>
<evidence type="ECO:0000256" key="7">
    <source>
        <dbReference type="ARBA" id="ARBA00023065"/>
    </source>
</evidence>
<dbReference type="PROSITE" id="PS52016">
    <property type="entry name" value="TONB_DEPENDENT_REC_3"/>
    <property type="match status" value="1"/>
</dbReference>
<dbReference type="PANTHER" id="PTHR32552:SF81">
    <property type="entry name" value="TONB-DEPENDENT OUTER MEMBRANE RECEPTOR"/>
    <property type="match status" value="1"/>
</dbReference>
<evidence type="ECO:0000256" key="1">
    <source>
        <dbReference type="ARBA" id="ARBA00004571"/>
    </source>
</evidence>
<evidence type="ECO:0000313" key="16">
    <source>
        <dbReference type="EMBL" id="MDT0575225.1"/>
    </source>
</evidence>
<dbReference type="Gene3D" id="2.40.170.20">
    <property type="entry name" value="TonB-dependent receptor, beta-barrel domain"/>
    <property type="match status" value="2"/>
</dbReference>
<comment type="caution">
    <text evidence="16">The sequence shown here is derived from an EMBL/GenBank/DDBJ whole genome shotgun (WGS) entry which is preliminary data.</text>
</comment>
<dbReference type="Proteomes" id="UP001259803">
    <property type="component" value="Unassembled WGS sequence"/>
</dbReference>
<evidence type="ECO:0000256" key="11">
    <source>
        <dbReference type="PROSITE-ProRule" id="PRU01360"/>
    </source>
</evidence>
<name>A0ABU2ZF53_9SPHN</name>
<keyword evidence="5 11" id="KW-0812">Transmembrane</keyword>
<evidence type="ECO:0000256" key="13">
    <source>
        <dbReference type="SAM" id="SignalP"/>
    </source>
</evidence>
<evidence type="ECO:0000256" key="5">
    <source>
        <dbReference type="ARBA" id="ARBA00022692"/>
    </source>
</evidence>
<sequence>MSQMVRKMSFVLLAGSSLAGWSGAALAQDDSAATAAPFAAEEPVQNTGNVILVTANKRSENLQDVPVAISVLGQEQLEVTGFSDIRDISALAPNLSVSPGTVNPAATVVAIRGITTGGDESLTIDQSVALYIDGIYLARSAASAVFSKDVEAVEVLRGPQGTLFGRNSTGGAVSFRMRRPENDLGIDVEAGYGNQDSRSALVRLNTGNLIDDNLRLSFTYAHDQNDGYVDNLLTAGDNKDPGASNIDAGRFALEADLGNTGSVYYSFDYTDFRATPVAFQTTVASPTVQGFLNNATTTPGCDLDIVQERRDAFCLDDAVPVASKLYGHVLKFENDFGPVTVRSTTGWRSWRSDEPGTDLDGFGAVTGPQFSNETLFNGLPADLIRPIVGAGADFVSGLAVPTTTTSLFETVSERSQDQISQELEIVSNNAGRFNWVLGGFYFYETADEFSAQSIGVVLDVDQILRFNPNFGPLGPILADALSPEDRYRLLNTVALVDYKTSAESYAVYGQGEYRLGDEEQLGVTVGLRYTWDKKSIRQTKPFTNLADADYSEPTGHVTVDYRVTDDINVYAKASRGYRSGGFNIRTLQDPFEPEILMSYDVGIKTLFWNNRIRLNLAGFYSEYTDQQISQPVSNPAGGGFGVIVANAGETHYNGVEGELFIEPIDDLTFSGSFGYVDRDFVTYPLTQADGTVIDIADSVLSEVNTPNITASGAVQYQYYLSNEMFVLARIAATYEGDHYFFTTPQTSTFARDLESRARTLVDAQLRIGNIPLSGDSTAFVQFWGKNLFDKVHEERAVDFGQLGYGGFYFGRDRSYGVTVGASF</sequence>
<dbReference type="InterPro" id="IPR036942">
    <property type="entry name" value="Beta-barrel_TonB_sf"/>
</dbReference>
<reference evidence="16 17" key="1">
    <citation type="submission" date="2023-09" db="EMBL/GenBank/DDBJ databases">
        <authorList>
            <person name="Rey-Velasco X."/>
        </authorList>
    </citation>
    <scope>NUCLEOTIDE SEQUENCE [LARGE SCALE GENOMIC DNA]</scope>
    <source>
        <strain evidence="16 17">F390</strain>
    </source>
</reference>
<keyword evidence="7" id="KW-0406">Ion transport</keyword>
<keyword evidence="9 11" id="KW-0472">Membrane</keyword>
<keyword evidence="10 11" id="KW-0998">Cell outer membrane</keyword>
<evidence type="ECO:0000256" key="4">
    <source>
        <dbReference type="ARBA" id="ARBA00022496"/>
    </source>
</evidence>
<proteinExistence type="inferred from homology"/>
<dbReference type="InterPro" id="IPR000531">
    <property type="entry name" value="Beta-barrel_TonB"/>
</dbReference>
<feature type="signal peptide" evidence="13">
    <location>
        <begin position="1"/>
        <end position="27"/>
    </location>
</feature>
<evidence type="ECO:0000256" key="12">
    <source>
        <dbReference type="RuleBase" id="RU003357"/>
    </source>
</evidence>
<keyword evidence="4" id="KW-0410">Iron transport</keyword>
<evidence type="ECO:0000256" key="3">
    <source>
        <dbReference type="ARBA" id="ARBA00022452"/>
    </source>
</evidence>
<evidence type="ECO:0000256" key="9">
    <source>
        <dbReference type="ARBA" id="ARBA00023136"/>
    </source>
</evidence>
<dbReference type="SUPFAM" id="SSF56935">
    <property type="entry name" value="Porins"/>
    <property type="match status" value="1"/>
</dbReference>
<evidence type="ECO:0000256" key="8">
    <source>
        <dbReference type="ARBA" id="ARBA00023077"/>
    </source>
</evidence>
<dbReference type="Pfam" id="PF00593">
    <property type="entry name" value="TonB_dep_Rec_b-barrel"/>
    <property type="match status" value="1"/>
</dbReference>
<comment type="similarity">
    <text evidence="11 12">Belongs to the TonB-dependent receptor family.</text>
</comment>
<keyword evidence="16" id="KW-0675">Receptor</keyword>
<keyword evidence="3 11" id="KW-1134">Transmembrane beta strand</keyword>
<keyword evidence="8 12" id="KW-0798">TonB box</keyword>
<organism evidence="16 17">
    <name type="scientific">Croceicoccus esteveae</name>
    <dbReference type="NCBI Taxonomy" id="3075597"/>
    <lineage>
        <taxon>Bacteria</taxon>
        <taxon>Pseudomonadati</taxon>
        <taxon>Pseudomonadota</taxon>
        <taxon>Alphaproteobacteria</taxon>
        <taxon>Sphingomonadales</taxon>
        <taxon>Erythrobacteraceae</taxon>
        <taxon>Croceicoccus</taxon>
    </lineage>
</organism>